<keyword evidence="3" id="KW-0145">Chemotaxis</keyword>
<dbReference type="CDD" id="cd06225">
    <property type="entry name" value="HAMP"/>
    <property type="match status" value="1"/>
</dbReference>
<gene>
    <name evidence="14" type="ORF">TcarDRAFT_1119</name>
</gene>
<dbReference type="CDD" id="cd18773">
    <property type="entry name" value="PDC1_HK_sensor"/>
    <property type="match status" value="1"/>
</dbReference>
<evidence type="ECO:0000256" key="4">
    <source>
        <dbReference type="ARBA" id="ARBA00022692"/>
    </source>
</evidence>
<comment type="subcellular location">
    <subcellularLocation>
        <location evidence="1">Cell membrane</location>
        <topology evidence="1">Multi-pass membrane protein</topology>
    </subcellularLocation>
</comment>
<evidence type="ECO:0000256" key="2">
    <source>
        <dbReference type="ARBA" id="ARBA00022475"/>
    </source>
</evidence>
<dbReference type="EMBL" id="AAWL01000007">
    <property type="protein sequence ID" value="EAX47713.1"/>
    <property type="molecule type" value="Genomic_DNA"/>
</dbReference>
<evidence type="ECO:0000259" key="12">
    <source>
        <dbReference type="PROSITE" id="PS50111"/>
    </source>
</evidence>
<keyword evidence="5 11" id="KW-1133">Transmembrane helix</keyword>
<dbReference type="GO" id="GO:0007165">
    <property type="term" value="P:signal transduction"/>
    <property type="evidence" value="ECO:0007669"/>
    <property type="project" value="UniProtKB-KW"/>
</dbReference>
<dbReference type="PANTHER" id="PTHR32089:SF112">
    <property type="entry name" value="LYSOZYME-LIKE PROTEIN-RELATED"/>
    <property type="match status" value="1"/>
</dbReference>
<dbReference type="Gene3D" id="6.10.340.10">
    <property type="match status" value="1"/>
</dbReference>
<comment type="caution">
    <text evidence="14">The sequence shown here is derived from an EMBL/GenBank/DDBJ whole genome shotgun (WGS) entry which is preliminary data.</text>
</comment>
<dbReference type="Pfam" id="PF02743">
    <property type="entry name" value="dCache_1"/>
    <property type="match status" value="1"/>
</dbReference>
<dbReference type="PROSITE" id="PS50111">
    <property type="entry name" value="CHEMOTAXIS_TRANSDUC_2"/>
    <property type="match status" value="1"/>
</dbReference>
<keyword evidence="4 11" id="KW-0812">Transmembrane</keyword>
<dbReference type="Gene3D" id="3.30.450.20">
    <property type="entry name" value="PAS domain"/>
    <property type="match status" value="1"/>
</dbReference>
<dbReference type="PROSITE" id="PS50885">
    <property type="entry name" value="HAMP"/>
    <property type="match status" value="1"/>
</dbReference>
<reference evidence="14 15" key="2">
    <citation type="submission" date="2007-01" db="EMBL/GenBank/DDBJ databases">
        <title>Sequencing of the draft genome and assembly of Thermosinus carboxydivorans Nor1.</title>
        <authorList>
            <consortium name="US DOE Joint Genome Institute (JGI-PGF)"/>
            <person name="Copeland A."/>
            <person name="Lucas S."/>
            <person name="Lapidus A."/>
            <person name="Barry K."/>
            <person name="Glavina del Rio T."/>
            <person name="Dalin E."/>
            <person name="Tice H."/>
            <person name="Bruce D."/>
            <person name="Pitluck S."/>
            <person name="Richardson P."/>
        </authorList>
    </citation>
    <scope>NUCLEOTIDE SEQUENCE [LARGE SCALE GENOMIC DNA]</scope>
    <source>
        <strain evidence="14 15">Nor1</strain>
    </source>
</reference>
<dbReference type="eggNOG" id="COG0840">
    <property type="taxonomic scope" value="Bacteria"/>
</dbReference>
<sequence precursor="true">MFKDRSLKFKLVVLFLLFALVPVSIGGIVSTYLNAVSAKEAVSQANLNTARQIAAQIERLLDDSRGLVETLAATPTAQSMDVNAMRQMILAAKEKNPQFELVFVMNTKGMQVVKTSGKLLDRSEKTYFKEAMKGYTYITETYISAGTNAPTVTISTPIKDQYGAIVGVLAADISLKAIWDITDNTHVGNTGYIDIVDNKGVVIAHPDKERVKKMESFTGHEYVTDAISGQLGAVEAFSTRGERALTVFAPVGKYKWGVIIYEPIKEVFGVLVKTTIIMAVVILAAVAAAVWLAFRISRGIVSPLRELIDAAGKVAEGNLTQNIAVNGVREVNELAAEFSAMTAALRQIIAKTLATAQSVAATSQELAASASEVGKASGEVATTIQHVAEGATNQVNLADRSAHVIAQMVSSIADTTQAANAVAAASKQSERAAEHGASQVKLAIDKMNEIQRDVNSTAQTIHSLGERSRQIGQIVDVITGIAGQTNLLALNAAIEAARAGEQGRGFAVVADEVRKLAEQSEAAAKEIAAIIGDIQRQTAEAVKAMDKGSQEVAGGVQVVAASGKAFEEIYQAIKNMHQEVERIVALADRQQQGSGEVEQAIRTIADAARANAANAEQVAAASEQQNAAVEEIAASTASLAKMAAELQEAVAKFKV</sequence>
<feature type="transmembrane region" description="Helical" evidence="11">
    <location>
        <begin position="276"/>
        <end position="294"/>
    </location>
</feature>
<dbReference type="FunFam" id="1.10.287.950:FF:000001">
    <property type="entry name" value="Methyl-accepting chemotaxis sensory transducer"/>
    <property type="match status" value="1"/>
</dbReference>
<evidence type="ECO:0000256" key="5">
    <source>
        <dbReference type="ARBA" id="ARBA00022989"/>
    </source>
</evidence>
<evidence type="ECO:0000259" key="13">
    <source>
        <dbReference type="PROSITE" id="PS50885"/>
    </source>
</evidence>
<evidence type="ECO:0000256" key="3">
    <source>
        <dbReference type="ARBA" id="ARBA00022500"/>
    </source>
</evidence>
<feature type="domain" description="Methyl-accepting transducer" evidence="12">
    <location>
        <begin position="369"/>
        <end position="640"/>
    </location>
</feature>
<dbReference type="SUPFAM" id="SSF58104">
    <property type="entry name" value="Methyl-accepting chemotaxis protein (MCP) signaling domain"/>
    <property type="match status" value="1"/>
</dbReference>
<keyword evidence="7 9" id="KW-0807">Transducer</keyword>
<evidence type="ECO:0000256" key="8">
    <source>
        <dbReference type="ARBA" id="ARBA00029447"/>
    </source>
</evidence>
<feature type="domain" description="HAMP" evidence="13">
    <location>
        <begin position="298"/>
        <end position="350"/>
    </location>
</feature>
<dbReference type="InterPro" id="IPR004089">
    <property type="entry name" value="MCPsignal_dom"/>
</dbReference>
<dbReference type="Pfam" id="PF00015">
    <property type="entry name" value="MCPsignal"/>
    <property type="match status" value="1"/>
</dbReference>
<evidence type="ECO:0000256" key="10">
    <source>
        <dbReference type="SAM" id="Coils"/>
    </source>
</evidence>
<reference evidence="14 15" key="1">
    <citation type="submission" date="2007-01" db="EMBL/GenBank/DDBJ databases">
        <title>Annotation of the draft genome assembly of Thermosinus carboxydivorans Nor1.</title>
        <authorList>
            <consortium name="US DOE Joint Genome Institute (JGI-ORNL)"/>
            <person name="Larimer F."/>
            <person name="Land M."/>
            <person name="Hauser L."/>
        </authorList>
    </citation>
    <scope>NUCLEOTIDE SEQUENCE [LARGE SCALE GENOMIC DNA]</scope>
    <source>
        <strain evidence="14 15">Nor1</strain>
    </source>
</reference>
<dbReference type="Pfam" id="PF00672">
    <property type="entry name" value="HAMP"/>
    <property type="match status" value="1"/>
</dbReference>
<dbReference type="Proteomes" id="UP000005139">
    <property type="component" value="Unassembled WGS sequence"/>
</dbReference>
<evidence type="ECO:0000256" key="1">
    <source>
        <dbReference type="ARBA" id="ARBA00004651"/>
    </source>
</evidence>
<keyword evidence="2" id="KW-1003">Cell membrane</keyword>
<dbReference type="OrthoDB" id="136416at2"/>
<comment type="similarity">
    <text evidence="8">Belongs to the methyl-accepting chemotaxis (MCP) protein family.</text>
</comment>
<evidence type="ECO:0000256" key="9">
    <source>
        <dbReference type="PROSITE-ProRule" id="PRU00284"/>
    </source>
</evidence>
<evidence type="ECO:0000256" key="6">
    <source>
        <dbReference type="ARBA" id="ARBA00023136"/>
    </source>
</evidence>
<dbReference type="SMART" id="SM00304">
    <property type="entry name" value="HAMP"/>
    <property type="match status" value="2"/>
</dbReference>
<dbReference type="GO" id="GO:0006935">
    <property type="term" value="P:chemotaxis"/>
    <property type="evidence" value="ECO:0007669"/>
    <property type="project" value="UniProtKB-KW"/>
</dbReference>
<evidence type="ECO:0000313" key="15">
    <source>
        <dbReference type="Proteomes" id="UP000005139"/>
    </source>
</evidence>
<dbReference type="InterPro" id="IPR003660">
    <property type="entry name" value="HAMP_dom"/>
</dbReference>
<dbReference type="PANTHER" id="PTHR32089">
    <property type="entry name" value="METHYL-ACCEPTING CHEMOTAXIS PROTEIN MCPB"/>
    <property type="match status" value="1"/>
</dbReference>
<evidence type="ECO:0000256" key="7">
    <source>
        <dbReference type="ARBA" id="ARBA00023224"/>
    </source>
</evidence>
<dbReference type="AlphaFoldDB" id="A1HQA5"/>
<dbReference type="SUPFAM" id="SSF103190">
    <property type="entry name" value="Sensory domain-like"/>
    <property type="match status" value="2"/>
</dbReference>
<keyword evidence="15" id="KW-1185">Reference proteome</keyword>
<dbReference type="SMART" id="SM00283">
    <property type="entry name" value="MA"/>
    <property type="match status" value="1"/>
</dbReference>
<keyword evidence="6 11" id="KW-0472">Membrane</keyword>
<dbReference type="InterPro" id="IPR029151">
    <property type="entry name" value="Sensor-like_sf"/>
</dbReference>
<organism evidence="14 15">
    <name type="scientific">Thermosinus carboxydivorans Nor1</name>
    <dbReference type="NCBI Taxonomy" id="401526"/>
    <lineage>
        <taxon>Bacteria</taxon>
        <taxon>Bacillati</taxon>
        <taxon>Bacillota</taxon>
        <taxon>Negativicutes</taxon>
        <taxon>Selenomonadales</taxon>
        <taxon>Sporomusaceae</taxon>
        <taxon>Thermosinus</taxon>
    </lineage>
</organism>
<dbReference type="CDD" id="cd12912">
    <property type="entry name" value="PDC2_MCP_like"/>
    <property type="match status" value="1"/>
</dbReference>
<proteinExistence type="inferred from homology"/>
<accession>A1HQA5</accession>
<name>A1HQA5_9FIRM</name>
<evidence type="ECO:0000313" key="14">
    <source>
        <dbReference type="EMBL" id="EAX47713.1"/>
    </source>
</evidence>
<dbReference type="GO" id="GO:0005886">
    <property type="term" value="C:plasma membrane"/>
    <property type="evidence" value="ECO:0007669"/>
    <property type="project" value="UniProtKB-SubCell"/>
</dbReference>
<dbReference type="CDD" id="cd11386">
    <property type="entry name" value="MCP_signal"/>
    <property type="match status" value="1"/>
</dbReference>
<evidence type="ECO:0000256" key="11">
    <source>
        <dbReference type="SAM" id="Phobius"/>
    </source>
</evidence>
<dbReference type="InterPro" id="IPR033479">
    <property type="entry name" value="dCache_1"/>
</dbReference>
<dbReference type="Gene3D" id="1.10.287.950">
    <property type="entry name" value="Methyl-accepting chemotaxis protein"/>
    <property type="match status" value="1"/>
</dbReference>
<keyword evidence="10" id="KW-0175">Coiled coil</keyword>
<protein>
    <submittedName>
        <fullName evidence="14">Methyl-accepting chemotaxis sensory transducer</fullName>
    </submittedName>
</protein>
<feature type="coiled-coil region" evidence="10">
    <location>
        <begin position="605"/>
        <end position="632"/>
    </location>
</feature>